<evidence type="ECO:0000313" key="10">
    <source>
        <dbReference type="Proteomes" id="UP001157006"/>
    </source>
</evidence>
<feature type="transmembrane region" description="Helical" evidence="7">
    <location>
        <begin position="66"/>
        <end position="83"/>
    </location>
</feature>
<keyword evidence="7" id="KW-0813">Transport</keyword>
<name>A0AAV1A1X4_VICFA</name>
<sequence>MSSINPNSSSPSYNSLPTTSFPPRATTPSNYPTRRPWETFFSLQSFTPPHSLNESTHRIKRNLNHFRINYAMIILFTLFLSLLWHPLSLIVFLAVFAAWFFLFFFRDRPVVFLSCSIDDRFLLAALSSLTVVALVFTGVWLNVLLSVLLAAAVVVLHSAFRSVDDLYLDQVEIFHGDLFSVVDASFNTNPTGYTRI</sequence>
<evidence type="ECO:0000256" key="4">
    <source>
        <dbReference type="ARBA" id="ARBA00022692"/>
    </source>
</evidence>
<organism evidence="9 10">
    <name type="scientific">Vicia faba</name>
    <name type="common">Broad bean</name>
    <name type="synonym">Faba vulgaris</name>
    <dbReference type="NCBI Taxonomy" id="3906"/>
    <lineage>
        <taxon>Eukaryota</taxon>
        <taxon>Viridiplantae</taxon>
        <taxon>Streptophyta</taxon>
        <taxon>Embryophyta</taxon>
        <taxon>Tracheophyta</taxon>
        <taxon>Spermatophyta</taxon>
        <taxon>Magnoliopsida</taxon>
        <taxon>eudicotyledons</taxon>
        <taxon>Gunneridae</taxon>
        <taxon>Pentapetalae</taxon>
        <taxon>rosids</taxon>
        <taxon>fabids</taxon>
        <taxon>Fabales</taxon>
        <taxon>Fabaceae</taxon>
        <taxon>Papilionoideae</taxon>
        <taxon>50 kb inversion clade</taxon>
        <taxon>NPAAA clade</taxon>
        <taxon>Hologalegina</taxon>
        <taxon>IRL clade</taxon>
        <taxon>Fabeae</taxon>
        <taxon>Vicia</taxon>
    </lineage>
</organism>
<evidence type="ECO:0000256" key="7">
    <source>
        <dbReference type="RuleBase" id="RU363107"/>
    </source>
</evidence>
<dbReference type="GO" id="GO:0005794">
    <property type="term" value="C:Golgi apparatus"/>
    <property type="evidence" value="ECO:0007669"/>
    <property type="project" value="TreeGrafter"/>
</dbReference>
<dbReference type="Proteomes" id="UP001157006">
    <property type="component" value="Chromosome 3"/>
</dbReference>
<evidence type="ECO:0000256" key="1">
    <source>
        <dbReference type="ARBA" id="ARBA00002501"/>
    </source>
</evidence>
<evidence type="ECO:0000256" key="8">
    <source>
        <dbReference type="SAM" id="MobiDB-lite"/>
    </source>
</evidence>
<evidence type="ECO:0000313" key="9">
    <source>
        <dbReference type="EMBL" id="CAI8602895.1"/>
    </source>
</evidence>
<protein>
    <recommendedName>
        <fullName evidence="7">PRA1 family protein</fullName>
    </recommendedName>
</protein>
<dbReference type="GO" id="GO:0016192">
    <property type="term" value="P:vesicle-mediated transport"/>
    <property type="evidence" value="ECO:0007669"/>
    <property type="project" value="UniProtKB-ARBA"/>
</dbReference>
<evidence type="ECO:0000256" key="2">
    <source>
        <dbReference type="ARBA" id="ARBA00004127"/>
    </source>
</evidence>
<keyword evidence="10" id="KW-1185">Reference proteome</keyword>
<keyword evidence="6 7" id="KW-0472">Membrane</keyword>
<feature type="region of interest" description="Disordered" evidence="8">
    <location>
        <begin position="1"/>
        <end position="29"/>
    </location>
</feature>
<dbReference type="GO" id="GO:0016020">
    <property type="term" value="C:membrane"/>
    <property type="evidence" value="ECO:0007669"/>
    <property type="project" value="UniProtKB-SubCell"/>
</dbReference>
<comment type="function">
    <text evidence="1 7">May be involved in both secretory and endocytic intracellular trafficking in the endosomal/prevacuolar compartments.</text>
</comment>
<feature type="transmembrane region" description="Helical" evidence="7">
    <location>
        <begin position="117"/>
        <end position="137"/>
    </location>
</feature>
<comment type="similarity">
    <text evidence="3 7">Belongs to the PRA1 family.</text>
</comment>
<proteinExistence type="inferred from homology"/>
<evidence type="ECO:0000256" key="5">
    <source>
        <dbReference type="ARBA" id="ARBA00022989"/>
    </source>
</evidence>
<evidence type="ECO:0000256" key="3">
    <source>
        <dbReference type="ARBA" id="ARBA00006483"/>
    </source>
</evidence>
<dbReference type="GO" id="GO:0005783">
    <property type="term" value="C:endoplasmic reticulum"/>
    <property type="evidence" value="ECO:0007669"/>
    <property type="project" value="UniProtKB-ARBA"/>
</dbReference>
<dbReference type="PANTHER" id="PTHR19317">
    <property type="entry name" value="PRENYLATED RAB ACCEPTOR 1-RELATED"/>
    <property type="match status" value="1"/>
</dbReference>
<dbReference type="Pfam" id="PF03208">
    <property type="entry name" value="PRA1"/>
    <property type="match status" value="1"/>
</dbReference>
<dbReference type="PANTHER" id="PTHR19317:SF84">
    <property type="entry name" value="PRA1 FAMILY PROTEIN"/>
    <property type="match status" value="1"/>
</dbReference>
<dbReference type="AlphaFoldDB" id="A0AAV1A1X4"/>
<accession>A0AAV1A1X4</accession>
<keyword evidence="4 7" id="KW-0812">Transmembrane</keyword>
<reference evidence="9 10" key="1">
    <citation type="submission" date="2023-01" db="EMBL/GenBank/DDBJ databases">
        <authorList>
            <person name="Kreplak J."/>
        </authorList>
    </citation>
    <scope>NUCLEOTIDE SEQUENCE [LARGE SCALE GENOMIC DNA]</scope>
</reference>
<keyword evidence="5 7" id="KW-1133">Transmembrane helix</keyword>
<gene>
    <name evidence="9" type="ORF">VFH_III061880</name>
</gene>
<evidence type="ECO:0000256" key="6">
    <source>
        <dbReference type="ARBA" id="ARBA00023136"/>
    </source>
</evidence>
<dbReference type="InterPro" id="IPR004895">
    <property type="entry name" value="Prenylated_rab_accept_PRA1"/>
</dbReference>
<dbReference type="EMBL" id="OX451738">
    <property type="protein sequence ID" value="CAI8602895.1"/>
    <property type="molecule type" value="Genomic_DNA"/>
</dbReference>
<feature type="compositionally biased region" description="Low complexity" evidence="8">
    <location>
        <begin position="1"/>
        <end position="19"/>
    </location>
</feature>
<comment type="subcellular location">
    <subcellularLocation>
        <location evidence="2">Endomembrane system</location>
        <topology evidence="2">Multi-pass membrane protein</topology>
    </subcellularLocation>
    <subcellularLocation>
        <location evidence="7">Membrane</location>
        <topology evidence="7">Multi-pass membrane protein</topology>
    </subcellularLocation>
</comment>